<reference evidence="3" key="1">
    <citation type="submission" date="2018-05" db="EMBL/GenBank/DDBJ databases">
        <authorList>
            <person name="Lanie J.A."/>
            <person name="Ng W.-L."/>
            <person name="Kazmierczak K.M."/>
            <person name="Andrzejewski T.M."/>
            <person name="Davidsen T.M."/>
            <person name="Wayne K.J."/>
            <person name="Tettelin H."/>
            <person name="Glass J.I."/>
            <person name="Rusch D."/>
            <person name="Podicherti R."/>
            <person name="Tsui H.-C.T."/>
            <person name="Winkler M.E."/>
        </authorList>
    </citation>
    <scope>NUCLEOTIDE SEQUENCE</scope>
</reference>
<dbReference type="EMBL" id="UINC01116742">
    <property type="protein sequence ID" value="SVC88696.1"/>
    <property type="molecule type" value="Genomic_DNA"/>
</dbReference>
<dbReference type="PANTHER" id="PTHR30489:SF0">
    <property type="entry name" value="LIPOPROTEIN-RELEASING SYSTEM TRANSMEMBRANE PROTEIN LOLE"/>
    <property type="match status" value="1"/>
</dbReference>
<feature type="domain" description="MacB-like periplasmic core" evidence="2">
    <location>
        <begin position="30"/>
        <end position="229"/>
    </location>
</feature>
<dbReference type="InterPro" id="IPR051447">
    <property type="entry name" value="Lipoprotein-release_system"/>
</dbReference>
<evidence type="ECO:0000259" key="2">
    <source>
        <dbReference type="Pfam" id="PF12704"/>
    </source>
</evidence>
<feature type="transmembrane region" description="Helical" evidence="1">
    <location>
        <begin position="25"/>
        <end position="51"/>
    </location>
</feature>
<sequence length="300" mass="33173">MRLNNFFLEWWISKRYLKPKGKEGFFSVITLVSFLGIASGVAVLVVVMSVMNGFRTELINKIVGLNGHILIHPLDNEGIKDVESINEILNSIDGIEKTVPMIESQLLAMGESQSLGVLIRGISSKDIDKIDIVSSNIILGDKNNLANGQVIIGSRLASSLSLSLGSNMTLISPRGISSPFGTIPRSYSYDVGAIFEIGMTDYDSSIVFQNIETLRQLLNLGDVVGVIEVFVDNPDKSLHYKDLIDNELRDYRVFSRDWRETNSTLKQVLTVERNVMFLILSLILVIAGLNIISGLIILVK</sequence>
<keyword evidence="1" id="KW-1133">Transmembrane helix</keyword>
<feature type="transmembrane region" description="Helical" evidence="1">
    <location>
        <begin position="275"/>
        <end position="299"/>
    </location>
</feature>
<dbReference type="AlphaFoldDB" id="A0A382QTA3"/>
<accession>A0A382QTA3</accession>
<dbReference type="GO" id="GO:0098797">
    <property type="term" value="C:plasma membrane protein complex"/>
    <property type="evidence" value="ECO:0007669"/>
    <property type="project" value="TreeGrafter"/>
</dbReference>
<protein>
    <recommendedName>
        <fullName evidence="2">MacB-like periplasmic core domain-containing protein</fullName>
    </recommendedName>
</protein>
<keyword evidence="1" id="KW-0472">Membrane</keyword>
<name>A0A382QTA3_9ZZZZ</name>
<dbReference type="Pfam" id="PF12704">
    <property type="entry name" value="MacB_PCD"/>
    <property type="match status" value="1"/>
</dbReference>
<dbReference type="InterPro" id="IPR025857">
    <property type="entry name" value="MacB_PCD"/>
</dbReference>
<organism evidence="3">
    <name type="scientific">marine metagenome</name>
    <dbReference type="NCBI Taxonomy" id="408172"/>
    <lineage>
        <taxon>unclassified sequences</taxon>
        <taxon>metagenomes</taxon>
        <taxon>ecological metagenomes</taxon>
    </lineage>
</organism>
<evidence type="ECO:0000256" key="1">
    <source>
        <dbReference type="SAM" id="Phobius"/>
    </source>
</evidence>
<gene>
    <name evidence="3" type="ORF">METZ01_LOCUS341550</name>
</gene>
<dbReference type="PANTHER" id="PTHR30489">
    <property type="entry name" value="LIPOPROTEIN-RELEASING SYSTEM TRANSMEMBRANE PROTEIN LOLE"/>
    <property type="match status" value="1"/>
</dbReference>
<keyword evidence="1" id="KW-0812">Transmembrane</keyword>
<proteinExistence type="predicted"/>
<evidence type="ECO:0000313" key="3">
    <source>
        <dbReference type="EMBL" id="SVC88696.1"/>
    </source>
</evidence>
<dbReference type="GO" id="GO:0044874">
    <property type="term" value="P:lipoprotein localization to outer membrane"/>
    <property type="evidence" value="ECO:0007669"/>
    <property type="project" value="TreeGrafter"/>
</dbReference>
<feature type="non-terminal residue" evidence="3">
    <location>
        <position position="300"/>
    </location>
</feature>